<name>A0A098VVY4_9MICR</name>
<accession>A0A098VVY4</accession>
<comment type="caution">
    <text evidence="2">The sequence shown here is derived from an EMBL/GenBank/DDBJ whole genome shotgun (WGS) entry which is preliminary data.</text>
</comment>
<evidence type="ECO:0000256" key="1">
    <source>
        <dbReference type="SAM" id="MobiDB-lite"/>
    </source>
</evidence>
<dbReference type="HOGENOM" id="CLU_1332217_0_0_1"/>
<dbReference type="GeneID" id="25258085"/>
<feature type="region of interest" description="Disordered" evidence="1">
    <location>
        <begin position="1"/>
        <end position="181"/>
    </location>
</feature>
<dbReference type="Proteomes" id="UP000029725">
    <property type="component" value="Unassembled WGS sequence"/>
</dbReference>
<dbReference type="RefSeq" id="XP_013239465.1">
    <property type="nucleotide sequence ID" value="XM_013384011.1"/>
</dbReference>
<proteinExistence type="predicted"/>
<sequence>MRLRSFTGSTRRLNDTSTDAPVSSEDDIEGNYSSGELDEDDASLLDPSEVDQLESGGNSPLKTRNSDEDDSSPDFPDSEDEDSNGKDSDGDKFVKFIPRQKRRFFVEESPELDAKKAHKAMRDDFVSEEDKHKKAVQRKVAKERKMEEARKTALSKLLTKKQRPAESSSTEKSSKAKATTVTGPVPEGVVRFYDTATKTLVICPSL</sequence>
<reference evidence="2 3" key="1">
    <citation type="submission" date="2014-04" db="EMBL/GenBank/DDBJ databases">
        <title>A new species of microsporidia sheds light on the evolution of extreme parasitism.</title>
        <authorList>
            <person name="Haag K.L."/>
            <person name="James T.Y."/>
            <person name="Larsson R."/>
            <person name="Schaer T.M."/>
            <person name="Refardt D."/>
            <person name="Pombert J.-F."/>
            <person name="Ebert D."/>
        </authorList>
    </citation>
    <scope>NUCLEOTIDE SEQUENCE [LARGE SCALE GENOMIC DNA]</scope>
    <source>
        <strain evidence="2 3">UGP3</strain>
        <tissue evidence="2">Spores</tissue>
    </source>
</reference>
<dbReference type="AlphaFoldDB" id="A0A098VVY4"/>
<evidence type="ECO:0000313" key="3">
    <source>
        <dbReference type="Proteomes" id="UP000029725"/>
    </source>
</evidence>
<feature type="compositionally biased region" description="Basic and acidic residues" evidence="1">
    <location>
        <begin position="83"/>
        <end position="94"/>
    </location>
</feature>
<feature type="compositionally biased region" description="Basic and acidic residues" evidence="1">
    <location>
        <begin position="112"/>
        <end position="132"/>
    </location>
</feature>
<feature type="compositionally biased region" description="Low complexity" evidence="1">
    <location>
        <begin position="165"/>
        <end position="181"/>
    </location>
</feature>
<feature type="compositionally biased region" description="Acidic residues" evidence="1">
    <location>
        <begin position="36"/>
        <end position="52"/>
    </location>
</feature>
<protein>
    <submittedName>
        <fullName evidence="2">Uncharacterized protein</fullName>
    </submittedName>
</protein>
<organism evidence="2 3">
    <name type="scientific">Mitosporidium daphniae</name>
    <dbReference type="NCBI Taxonomy" id="1485682"/>
    <lineage>
        <taxon>Eukaryota</taxon>
        <taxon>Fungi</taxon>
        <taxon>Fungi incertae sedis</taxon>
        <taxon>Microsporidia</taxon>
        <taxon>Mitosporidium</taxon>
    </lineage>
</organism>
<dbReference type="VEuPathDB" id="MicrosporidiaDB:DI09_116p50"/>
<feature type="compositionally biased region" description="Acidic residues" evidence="1">
    <location>
        <begin position="67"/>
        <end position="82"/>
    </location>
</feature>
<feature type="compositionally biased region" description="Polar residues" evidence="1">
    <location>
        <begin position="1"/>
        <end position="21"/>
    </location>
</feature>
<feature type="compositionally biased region" description="Basic residues" evidence="1">
    <location>
        <begin position="133"/>
        <end position="142"/>
    </location>
</feature>
<evidence type="ECO:0000313" key="2">
    <source>
        <dbReference type="EMBL" id="KGG53029.1"/>
    </source>
</evidence>
<dbReference type="EMBL" id="JMKJ01000018">
    <property type="protein sequence ID" value="KGG53029.1"/>
    <property type="molecule type" value="Genomic_DNA"/>
</dbReference>
<keyword evidence="3" id="KW-1185">Reference proteome</keyword>
<gene>
    <name evidence="2" type="ORF">DI09_116p50</name>
</gene>